<dbReference type="KEGG" id="proo:MJB10_05315"/>
<evidence type="ECO:0000313" key="3">
    <source>
        <dbReference type="Proteomes" id="UP001304650"/>
    </source>
</evidence>
<evidence type="ECO:0000313" key="2">
    <source>
        <dbReference type="EMBL" id="WNR45526.1"/>
    </source>
</evidence>
<reference evidence="2" key="1">
    <citation type="submission" date="2022-02" db="EMBL/GenBank/DDBJ databases">
        <title>Paenibacillus sp. MBLB1832 Whole Genome Shotgun Sequencing.</title>
        <authorList>
            <person name="Hwang C.Y."/>
            <person name="Cho E.-S."/>
            <person name="Seo M.-J."/>
        </authorList>
    </citation>
    <scope>NUCLEOTIDE SEQUENCE</scope>
    <source>
        <strain evidence="2">MBLB1832</strain>
    </source>
</reference>
<dbReference type="RefSeq" id="WP_314802341.1">
    <property type="nucleotide sequence ID" value="NZ_CP130319.1"/>
</dbReference>
<dbReference type="AlphaFoldDB" id="A0AA96LQM3"/>
<organism evidence="2 3">
    <name type="scientific">Paenibacillus roseopurpureus</name>
    <dbReference type="NCBI Taxonomy" id="2918901"/>
    <lineage>
        <taxon>Bacteria</taxon>
        <taxon>Bacillati</taxon>
        <taxon>Bacillota</taxon>
        <taxon>Bacilli</taxon>
        <taxon>Bacillales</taxon>
        <taxon>Paenibacillaceae</taxon>
        <taxon>Paenibacillus</taxon>
    </lineage>
</organism>
<dbReference type="EMBL" id="CP130319">
    <property type="protein sequence ID" value="WNR45526.1"/>
    <property type="molecule type" value="Genomic_DNA"/>
</dbReference>
<feature type="compositionally biased region" description="Low complexity" evidence="1">
    <location>
        <begin position="53"/>
        <end position="62"/>
    </location>
</feature>
<evidence type="ECO:0000256" key="1">
    <source>
        <dbReference type="SAM" id="MobiDB-lite"/>
    </source>
</evidence>
<sequence>MQSIHPIDVNNCRNLIGKTVLLYLTNGLEFHGTLSRVEKNKLILNANQPVKLSSATKSTKPVSSKKGKKKPIQPNPSLQVTPAHQLSSFGLPLFGSWISGPEVAPAAEPVTGAPGPVDIHMDRIAAMFTV</sequence>
<gene>
    <name evidence="2" type="ORF">MJB10_05315</name>
</gene>
<accession>A0AA96LQM3</accession>
<protein>
    <recommendedName>
        <fullName evidence="4">LSM domain-containing protein</fullName>
    </recommendedName>
</protein>
<proteinExistence type="predicted"/>
<name>A0AA96LQM3_9BACL</name>
<evidence type="ECO:0008006" key="4">
    <source>
        <dbReference type="Google" id="ProtNLM"/>
    </source>
</evidence>
<keyword evidence="3" id="KW-1185">Reference proteome</keyword>
<feature type="region of interest" description="Disordered" evidence="1">
    <location>
        <begin position="53"/>
        <end position="79"/>
    </location>
</feature>
<dbReference type="Proteomes" id="UP001304650">
    <property type="component" value="Chromosome"/>
</dbReference>